<reference evidence="6 7" key="1">
    <citation type="journal article" date="2023" name="Nucleic Acids Res.">
        <title>The hologenome of Daphnia magna reveals possible DNA methylation and microbiome-mediated evolution of the host genome.</title>
        <authorList>
            <person name="Chaturvedi A."/>
            <person name="Li X."/>
            <person name="Dhandapani V."/>
            <person name="Marshall H."/>
            <person name="Kissane S."/>
            <person name="Cuenca-Cambronero M."/>
            <person name="Asole G."/>
            <person name="Calvet F."/>
            <person name="Ruiz-Romero M."/>
            <person name="Marangio P."/>
            <person name="Guigo R."/>
            <person name="Rago D."/>
            <person name="Mirbahai L."/>
            <person name="Eastwood N."/>
            <person name="Colbourne J.K."/>
            <person name="Zhou J."/>
            <person name="Mallon E."/>
            <person name="Orsini L."/>
        </authorList>
    </citation>
    <scope>NUCLEOTIDE SEQUENCE [LARGE SCALE GENOMIC DNA]</scope>
    <source>
        <strain evidence="6">LRV0_1</strain>
    </source>
</reference>
<dbReference type="Gene3D" id="3.30.200.20">
    <property type="entry name" value="Phosphorylase Kinase, domain 1"/>
    <property type="match status" value="1"/>
</dbReference>
<keyword evidence="4" id="KW-0808">Transferase</keyword>
<evidence type="ECO:0000256" key="4">
    <source>
        <dbReference type="RuleBase" id="RU000304"/>
    </source>
</evidence>
<feature type="binding site" evidence="3">
    <location>
        <position position="261"/>
    </location>
    <ligand>
        <name>ATP</name>
        <dbReference type="ChEBI" id="CHEBI:30616"/>
    </ligand>
</feature>
<organism evidence="6 7">
    <name type="scientific">Daphnia magna</name>
    <dbReference type="NCBI Taxonomy" id="35525"/>
    <lineage>
        <taxon>Eukaryota</taxon>
        <taxon>Metazoa</taxon>
        <taxon>Ecdysozoa</taxon>
        <taxon>Arthropoda</taxon>
        <taxon>Crustacea</taxon>
        <taxon>Branchiopoda</taxon>
        <taxon>Diplostraca</taxon>
        <taxon>Cladocera</taxon>
        <taxon>Anomopoda</taxon>
        <taxon>Daphniidae</taxon>
        <taxon>Daphnia</taxon>
    </lineage>
</organism>
<evidence type="ECO:0000313" key="7">
    <source>
        <dbReference type="Proteomes" id="UP001234178"/>
    </source>
</evidence>
<keyword evidence="4" id="KW-0723">Serine/threonine-protein kinase</keyword>
<evidence type="ECO:0000259" key="5">
    <source>
        <dbReference type="PROSITE" id="PS50011"/>
    </source>
</evidence>
<dbReference type="SUPFAM" id="SSF56112">
    <property type="entry name" value="Protein kinase-like (PK-like)"/>
    <property type="match status" value="2"/>
</dbReference>
<dbReference type="PANTHER" id="PTHR13954:SF6">
    <property type="entry name" value="NON-SPECIFIC SERINE_THREONINE PROTEIN KINASE"/>
    <property type="match status" value="1"/>
</dbReference>
<evidence type="ECO:0000256" key="2">
    <source>
        <dbReference type="ARBA" id="ARBA00022840"/>
    </source>
</evidence>
<evidence type="ECO:0000256" key="1">
    <source>
        <dbReference type="ARBA" id="ARBA00022741"/>
    </source>
</evidence>
<dbReference type="InterPro" id="IPR011009">
    <property type="entry name" value="Kinase-like_dom_sf"/>
</dbReference>
<dbReference type="InterPro" id="IPR045133">
    <property type="entry name" value="IRE1/2-like"/>
</dbReference>
<feature type="domain" description="Protein kinase" evidence="5">
    <location>
        <begin position="1"/>
        <end position="185"/>
    </location>
</feature>
<dbReference type="PROSITE" id="PS00107">
    <property type="entry name" value="PROTEIN_KINASE_ATP"/>
    <property type="match status" value="1"/>
</dbReference>
<name>A0ABR0BAF1_9CRUS</name>
<proteinExistence type="inferred from homology"/>
<evidence type="ECO:0000256" key="3">
    <source>
        <dbReference type="PROSITE-ProRule" id="PRU10141"/>
    </source>
</evidence>
<sequence length="307" mass="34635">MTPKDTKDRPCHQLALGLEYIHSKNLIHRDIKPENILISVQGAGQDAEIIIKWADFGLSKEVNKGGSFSTNGEVVGTEGWEAPEILRSRYKENQKPRDTVKSDIFALGLVFGYLFLKGKHLYGLNTDTIDIINNIMERNPIPNLHEIDGESRKSYADDLLEKMLVDEPSERMTSTEVVTQLESVMKNESLSSSVQLEDNIKAIIRPRIDVNAEQNTIVNPEKALKYMQGFEIQLDRRAELGMGAFSSVFRGEFKSRPVAGKRIAIYHDNIIEKEAMLTLDHPNVVKLCIVKVMTTSGTLHWNCTTLH</sequence>
<dbReference type="Gene3D" id="1.10.510.10">
    <property type="entry name" value="Transferase(Phosphotransferase) domain 1"/>
    <property type="match status" value="1"/>
</dbReference>
<evidence type="ECO:0000313" key="6">
    <source>
        <dbReference type="EMBL" id="KAK4045557.1"/>
    </source>
</evidence>
<dbReference type="PANTHER" id="PTHR13954">
    <property type="entry name" value="IRE1-RELATED"/>
    <property type="match status" value="1"/>
</dbReference>
<gene>
    <name evidence="6" type="ORF">OUZ56_033181</name>
</gene>
<dbReference type="SMART" id="SM00220">
    <property type="entry name" value="S_TKc"/>
    <property type="match status" value="1"/>
</dbReference>
<dbReference type="PROSITE" id="PS00108">
    <property type="entry name" value="PROTEIN_KINASE_ST"/>
    <property type="match status" value="1"/>
</dbReference>
<dbReference type="Proteomes" id="UP001234178">
    <property type="component" value="Unassembled WGS sequence"/>
</dbReference>
<comment type="similarity">
    <text evidence="4">Belongs to the protein kinase superfamily.</text>
</comment>
<dbReference type="InterPro" id="IPR000719">
    <property type="entry name" value="Prot_kinase_dom"/>
</dbReference>
<keyword evidence="2 3" id="KW-0067">ATP-binding</keyword>
<keyword evidence="4" id="KW-0418">Kinase</keyword>
<keyword evidence="1 3" id="KW-0547">Nucleotide-binding</keyword>
<keyword evidence="7" id="KW-1185">Reference proteome</keyword>
<accession>A0ABR0BAF1</accession>
<dbReference type="EMBL" id="JAOYFB010000044">
    <property type="protein sequence ID" value="KAK4045557.1"/>
    <property type="molecule type" value="Genomic_DNA"/>
</dbReference>
<dbReference type="Pfam" id="PF00069">
    <property type="entry name" value="Pkinase"/>
    <property type="match status" value="1"/>
</dbReference>
<comment type="caution">
    <text evidence="6">The sequence shown here is derived from an EMBL/GenBank/DDBJ whole genome shotgun (WGS) entry which is preliminary data.</text>
</comment>
<dbReference type="PROSITE" id="PS50011">
    <property type="entry name" value="PROTEIN_KINASE_DOM"/>
    <property type="match status" value="1"/>
</dbReference>
<dbReference type="InterPro" id="IPR017441">
    <property type="entry name" value="Protein_kinase_ATP_BS"/>
</dbReference>
<dbReference type="InterPro" id="IPR008271">
    <property type="entry name" value="Ser/Thr_kinase_AS"/>
</dbReference>
<protein>
    <recommendedName>
        <fullName evidence="5">Protein kinase domain-containing protein</fullName>
    </recommendedName>
</protein>